<feature type="domain" description="Reverse transcriptase/retrotransposon-derived protein RNase H-like" evidence="1">
    <location>
        <begin position="60"/>
        <end position="110"/>
    </location>
</feature>
<dbReference type="AlphaFoldDB" id="A0AA89ATE3"/>
<organism evidence="2 3">
    <name type="scientific">Escallonia herrerae</name>
    <dbReference type="NCBI Taxonomy" id="1293975"/>
    <lineage>
        <taxon>Eukaryota</taxon>
        <taxon>Viridiplantae</taxon>
        <taxon>Streptophyta</taxon>
        <taxon>Embryophyta</taxon>
        <taxon>Tracheophyta</taxon>
        <taxon>Spermatophyta</taxon>
        <taxon>Magnoliopsida</taxon>
        <taxon>eudicotyledons</taxon>
        <taxon>Gunneridae</taxon>
        <taxon>Pentapetalae</taxon>
        <taxon>asterids</taxon>
        <taxon>campanulids</taxon>
        <taxon>Escalloniales</taxon>
        <taxon>Escalloniaceae</taxon>
        <taxon>Escallonia</taxon>
    </lineage>
</organism>
<comment type="caution">
    <text evidence="2">The sequence shown here is derived from an EMBL/GenBank/DDBJ whole genome shotgun (WGS) entry which is preliminary data.</text>
</comment>
<gene>
    <name evidence="2" type="ORF">RJ639_010090</name>
</gene>
<sequence length="112" mass="12546">MKFPTLKGVGSVRGDQTLARRCYVASCRTEETLSIDDQRDGKTIRRAEPMEELNIKSFEWTVECQASFDALKEYLASPLLLSKPVGGEELFLYLAIAKFAVSAVLIQEQDGR</sequence>
<protein>
    <recommendedName>
        <fullName evidence="1">Reverse transcriptase/retrotransposon-derived protein RNase H-like domain-containing protein</fullName>
    </recommendedName>
</protein>
<evidence type="ECO:0000313" key="3">
    <source>
        <dbReference type="Proteomes" id="UP001188597"/>
    </source>
</evidence>
<dbReference type="EMBL" id="JAVXUP010001219">
    <property type="protein sequence ID" value="KAK3014445.1"/>
    <property type="molecule type" value="Genomic_DNA"/>
</dbReference>
<evidence type="ECO:0000259" key="1">
    <source>
        <dbReference type="Pfam" id="PF17919"/>
    </source>
</evidence>
<dbReference type="Gene3D" id="3.30.70.270">
    <property type="match status" value="1"/>
</dbReference>
<keyword evidence="3" id="KW-1185">Reference proteome</keyword>
<dbReference type="InterPro" id="IPR043502">
    <property type="entry name" value="DNA/RNA_pol_sf"/>
</dbReference>
<reference evidence="2" key="1">
    <citation type="submission" date="2022-12" db="EMBL/GenBank/DDBJ databases">
        <title>Draft genome assemblies for two species of Escallonia (Escalloniales).</title>
        <authorList>
            <person name="Chanderbali A."/>
            <person name="Dervinis C."/>
            <person name="Anghel I."/>
            <person name="Soltis D."/>
            <person name="Soltis P."/>
            <person name="Zapata F."/>
        </authorList>
    </citation>
    <scope>NUCLEOTIDE SEQUENCE</scope>
    <source>
        <strain evidence="2">UCBG64.0493</strain>
        <tissue evidence="2">Leaf</tissue>
    </source>
</reference>
<proteinExistence type="predicted"/>
<dbReference type="Proteomes" id="UP001188597">
    <property type="component" value="Unassembled WGS sequence"/>
</dbReference>
<evidence type="ECO:0000313" key="2">
    <source>
        <dbReference type="EMBL" id="KAK3014445.1"/>
    </source>
</evidence>
<accession>A0AA89ATE3</accession>
<dbReference type="InterPro" id="IPR041577">
    <property type="entry name" value="RT_RNaseH_2"/>
</dbReference>
<dbReference type="SUPFAM" id="SSF56672">
    <property type="entry name" value="DNA/RNA polymerases"/>
    <property type="match status" value="1"/>
</dbReference>
<dbReference type="InterPro" id="IPR043128">
    <property type="entry name" value="Rev_trsase/Diguanyl_cyclase"/>
</dbReference>
<name>A0AA89ATE3_9ASTE</name>
<dbReference type="Pfam" id="PF17919">
    <property type="entry name" value="RT_RNaseH_2"/>
    <property type="match status" value="1"/>
</dbReference>